<accession>A0A847UB79</accession>
<dbReference type="AlphaFoldDB" id="A0A847UB79"/>
<sequence>MARADSTGSAGSAPAPGQADEWRLRYHVGDLVHYTEWTSDFPTIENLFEQYRRGDYGHDVVIERRTVVRR</sequence>
<evidence type="ECO:0000313" key="2">
    <source>
        <dbReference type="Proteomes" id="UP000608662"/>
    </source>
</evidence>
<comment type="caution">
    <text evidence="1">The sequence shown here is derived from an EMBL/GenBank/DDBJ whole genome shotgun (WGS) entry which is preliminary data.</text>
</comment>
<dbReference type="Proteomes" id="UP000608662">
    <property type="component" value="Unassembled WGS sequence"/>
</dbReference>
<dbReference type="OrthoDB" id="216239at2157"/>
<protein>
    <submittedName>
        <fullName evidence="1">Uncharacterized protein</fullName>
    </submittedName>
</protein>
<gene>
    <name evidence="1" type="ORF">GOC74_00100</name>
</gene>
<name>A0A847UB79_9EURY</name>
<reference evidence="1" key="1">
    <citation type="submission" date="2019-12" db="EMBL/GenBank/DDBJ databases">
        <title>Whole-genome sequence of Halomicrobium mukohataei pws1.</title>
        <authorList>
            <person name="Verma D.K."/>
            <person name="Gopal K."/>
            <person name="Prasad E.S."/>
        </authorList>
    </citation>
    <scope>NUCLEOTIDE SEQUENCE</scope>
    <source>
        <strain evidence="1">Pws1</strain>
    </source>
</reference>
<proteinExistence type="predicted"/>
<evidence type="ECO:0000313" key="1">
    <source>
        <dbReference type="EMBL" id="NLV08348.1"/>
    </source>
</evidence>
<organism evidence="1 2">
    <name type="scientific">Halomicrobium mukohataei</name>
    <dbReference type="NCBI Taxonomy" id="57705"/>
    <lineage>
        <taxon>Archaea</taxon>
        <taxon>Methanobacteriati</taxon>
        <taxon>Methanobacteriota</taxon>
        <taxon>Stenosarchaea group</taxon>
        <taxon>Halobacteria</taxon>
        <taxon>Halobacteriales</taxon>
        <taxon>Haloarculaceae</taxon>
        <taxon>Halomicrobium</taxon>
    </lineage>
</organism>
<dbReference type="RefSeq" id="WP_170092382.1">
    <property type="nucleotide sequence ID" value="NZ_WOYG01000001.1"/>
</dbReference>
<dbReference type="EMBL" id="WOYG01000001">
    <property type="protein sequence ID" value="NLV08348.1"/>
    <property type="molecule type" value="Genomic_DNA"/>
</dbReference>